<dbReference type="Proteomes" id="UP001165121">
    <property type="component" value="Unassembled WGS sequence"/>
</dbReference>
<dbReference type="EMBL" id="BSXT01006673">
    <property type="protein sequence ID" value="GMF62789.1"/>
    <property type="molecule type" value="Genomic_DNA"/>
</dbReference>
<comment type="caution">
    <text evidence="1">The sequence shown here is derived from an EMBL/GenBank/DDBJ whole genome shotgun (WGS) entry which is preliminary data.</text>
</comment>
<accession>A0A9W6YGU5</accession>
<gene>
    <name evidence="1" type="ORF">Pfra01_002736700</name>
</gene>
<evidence type="ECO:0000313" key="1">
    <source>
        <dbReference type="EMBL" id="GMF62789.1"/>
    </source>
</evidence>
<proteinExistence type="predicted"/>
<protein>
    <submittedName>
        <fullName evidence="1">Unnamed protein product</fullName>
    </submittedName>
</protein>
<dbReference type="AlphaFoldDB" id="A0A9W6YGU5"/>
<organism evidence="1 2">
    <name type="scientific">Phytophthora fragariaefolia</name>
    <dbReference type="NCBI Taxonomy" id="1490495"/>
    <lineage>
        <taxon>Eukaryota</taxon>
        <taxon>Sar</taxon>
        <taxon>Stramenopiles</taxon>
        <taxon>Oomycota</taxon>
        <taxon>Peronosporomycetes</taxon>
        <taxon>Peronosporales</taxon>
        <taxon>Peronosporaceae</taxon>
        <taxon>Phytophthora</taxon>
    </lineage>
</organism>
<name>A0A9W6YGU5_9STRA</name>
<keyword evidence="2" id="KW-1185">Reference proteome</keyword>
<evidence type="ECO:0000313" key="2">
    <source>
        <dbReference type="Proteomes" id="UP001165121"/>
    </source>
</evidence>
<sequence>MSHRTQDHHLVTLRVNWRGQQRQQGPGKKLRACSNQAGACEVTTDPSQLPLKIYDSAPSTSTWGDKVKANVPPPVEITEEMAKRSHMLNGIWNPAQAKQLIHT</sequence>
<dbReference type="OrthoDB" id="10534043at2759"/>
<reference evidence="1" key="1">
    <citation type="submission" date="2023-04" db="EMBL/GenBank/DDBJ databases">
        <title>Phytophthora fragariaefolia NBRC 109709.</title>
        <authorList>
            <person name="Ichikawa N."/>
            <person name="Sato H."/>
            <person name="Tonouchi N."/>
        </authorList>
    </citation>
    <scope>NUCLEOTIDE SEQUENCE</scope>
    <source>
        <strain evidence="1">NBRC 109709</strain>
    </source>
</reference>